<feature type="compositionally biased region" description="Low complexity" evidence="5">
    <location>
        <begin position="532"/>
        <end position="544"/>
    </location>
</feature>
<dbReference type="OrthoDB" id="192267at2759"/>
<keyword evidence="2" id="KW-0547">Nucleotide-binding</keyword>
<dbReference type="GO" id="GO:0004674">
    <property type="term" value="F:protein serine/threonine kinase activity"/>
    <property type="evidence" value="ECO:0007669"/>
    <property type="project" value="TreeGrafter"/>
</dbReference>
<evidence type="ECO:0000256" key="4">
    <source>
        <dbReference type="ARBA" id="ARBA00022840"/>
    </source>
</evidence>
<evidence type="ECO:0000256" key="1">
    <source>
        <dbReference type="ARBA" id="ARBA00022679"/>
    </source>
</evidence>
<dbReference type="EMBL" id="JAFCMP010000527">
    <property type="protein sequence ID" value="KAG5177205.1"/>
    <property type="molecule type" value="Genomic_DNA"/>
</dbReference>
<dbReference type="SUPFAM" id="SSF56112">
    <property type="entry name" value="Protein kinase-like (PK-like)"/>
    <property type="match status" value="1"/>
</dbReference>
<gene>
    <name evidence="7" type="ORF">JKP88DRAFT_270716</name>
</gene>
<feature type="compositionally biased region" description="Low complexity" evidence="5">
    <location>
        <begin position="512"/>
        <end position="524"/>
    </location>
</feature>
<dbReference type="PROSITE" id="PS50011">
    <property type="entry name" value="PROTEIN_KINASE_DOM"/>
    <property type="match status" value="1"/>
</dbReference>
<dbReference type="SMART" id="SM00220">
    <property type="entry name" value="S_TKc"/>
    <property type="match status" value="1"/>
</dbReference>
<protein>
    <submittedName>
        <fullName evidence="7">Serine/threonine-protein kinase CTR1</fullName>
    </submittedName>
</protein>
<dbReference type="PANTHER" id="PTHR44329:SF288">
    <property type="entry name" value="MITOGEN-ACTIVATED PROTEIN KINASE KINASE KINASE 20"/>
    <property type="match status" value="1"/>
</dbReference>
<organism evidence="7 8">
    <name type="scientific">Tribonema minus</name>
    <dbReference type="NCBI Taxonomy" id="303371"/>
    <lineage>
        <taxon>Eukaryota</taxon>
        <taxon>Sar</taxon>
        <taxon>Stramenopiles</taxon>
        <taxon>Ochrophyta</taxon>
        <taxon>PX clade</taxon>
        <taxon>Xanthophyceae</taxon>
        <taxon>Tribonematales</taxon>
        <taxon>Tribonemataceae</taxon>
        <taxon>Tribonema</taxon>
    </lineage>
</organism>
<dbReference type="AlphaFoldDB" id="A0A836C8Q0"/>
<dbReference type="PANTHER" id="PTHR44329">
    <property type="entry name" value="SERINE/THREONINE-PROTEIN KINASE TNNI3K-RELATED"/>
    <property type="match status" value="1"/>
</dbReference>
<dbReference type="Proteomes" id="UP000664859">
    <property type="component" value="Unassembled WGS sequence"/>
</dbReference>
<reference evidence="7" key="1">
    <citation type="submission" date="2021-02" db="EMBL/GenBank/DDBJ databases">
        <title>First Annotated Genome of the Yellow-green Alga Tribonema minus.</title>
        <authorList>
            <person name="Mahan K.M."/>
        </authorList>
    </citation>
    <scope>NUCLEOTIDE SEQUENCE</scope>
    <source>
        <strain evidence="7">UTEX B ZZ1240</strain>
    </source>
</reference>
<evidence type="ECO:0000256" key="2">
    <source>
        <dbReference type="ARBA" id="ARBA00022741"/>
    </source>
</evidence>
<accession>A0A836C8Q0</accession>
<evidence type="ECO:0000259" key="6">
    <source>
        <dbReference type="PROSITE" id="PS50011"/>
    </source>
</evidence>
<evidence type="ECO:0000256" key="5">
    <source>
        <dbReference type="SAM" id="MobiDB-lite"/>
    </source>
</evidence>
<dbReference type="InterPro" id="IPR011009">
    <property type="entry name" value="Kinase-like_dom_sf"/>
</dbReference>
<proteinExistence type="predicted"/>
<dbReference type="Gene3D" id="3.30.200.20">
    <property type="entry name" value="Phosphorylase Kinase, domain 1"/>
    <property type="match status" value="1"/>
</dbReference>
<dbReference type="GO" id="GO:0005524">
    <property type="term" value="F:ATP binding"/>
    <property type="evidence" value="ECO:0007669"/>
    <property type="project" value="UniProtKB-KW"/>
</dbReference>
<sequence>MAAFSMDAMNMSAVDRCLDAACASLGFDLGEVWSFCGEVQRGKALEPVCLRAYARPATIETYGSRVKLGLDHESVSQRHSLSPILVKQARQNEAPLWFTSSHPDTPMHEDLPLNTAVAIPLSLDATHKDMVAVFFSMDDVQRQETALALLTALSRAACTACMRSFPAFDSDAAHQQPPLARLEDFTEPNLDMRWDSLQDAEFLVNGSRCTIYTAFYKNLPVAVKLVRKDIPDKKTVYGELNMETDILMRLHHPNIVKLIGAGTQPERFMVIERLDGGTLAQRCGSALNIRDRRRRFRTKTPFTYLELVTCARQLAHALRYMHTEAVPGCMVIHRDLKPDNIAFDGMGNLKILDMGLAKVVPLADGDPTAVYKMTGETGSLRYMAPEVALRKPYNGKADVYGFGMILWEMAAMRKPFEGIGRELFFELVVNGTSKPPVDRNWPPEFGALLHKCWEKDPAKRPDFDLIINDLQAMIDDAKAQALAHEQDSNTLAFGQRGHHHNPLLGWLRRRQGSSSGQSGTPRSGHSGPDSNPSSGAPSPTAAAAARKRGGDARGF</sequence>
<evidence type="ECO:0000313" key="8">
    <source>
        <dbReference type="Proteomes" id="UP000664859"/>
    </source>
</evidence>
<feature type="region of interest" description="Disordered" evidence="5">
    <location>
        <begin position="509"/>
        <end position="555"/>
    </location>
</feature>
<dbReference type="Gene3D" id="1.10.510.10">
    <property type="entry name" value="Transferase(Phosphotransferase) domain 1"/>
    <property type="match status" value="1"/>
</dbReference>
<dbReference type="InterPro" id="IPR000719">
    <property type="entry name" value="Prot_kinase_dom"/>
</dbReference>
<keyword evidence="4" id="KW-0067">ATP-binding</keyword>
<dbReference type="InterPro" id="IPR051681">
    <property type="entry name" value="Ser/Thr_Kinases-Pseudokinases"/>
</dbReference>
<name>A0A836C8Q0_9STRA</name>
<feature type="domain" description="Protein kinase" evidence="6">
    <location>
        <begin position="197"/>
        <end position="474"/>
    </location>
</feature>
<keyword evidence="8" id="KW-1185">Reference proteome</keyword>
<dbReference type="Pfam" id="PF07714">
    <property type="entry name" value="PK_Tyr_Ser-Thr"/>
    <property type="match status" value="1"/>
</dbReference>
<keyword evidence="1" id="KW-0808">Transferase</keyword>
<dbReference type="InterPro" id="IPR001245">
    <property type="entry name" value="Ser-Thr/Tyr_kinase_cat_dom"/>
</dbReference>
<evidence type="ECO:0000256" key="3">
    <source>
        <dbReference type="ARBA" id="ARBA00022777"/>
    </source>
</evidence>
<keyword evidence="3 7" id="KW-0418">Kinase</keyword>
<evidence type="ECO:0000313" key="7">
    <source>
        <dbReference type="EMBL" id="KAG5177205.1"/>
    </source>
</evidence>
<comment type="caution">
    <text evidence="7">The sequence shown here is derived from an EMBL/GenBank/DDBJ whole genome shotgun (WGS) entry which is preliminary data.</text>
</comment>